<proteinExistence type="predicted"/>
<name>A0A392TST8_9FABA</name>
<dbReference type="Proteomes" id="UP000265520">
    <property type="component" value="Unassembled WGS sequence"/>
</dbReference>
<evidence type="ECO:0000313" key="3">
    <source>
        <dbReference type="Proteomes" id="UP000265520"/>
    </source>
</evidence>
<organism evidence="2 3">
    <name type="scientific">Trifolium medium</name>
    <dbReference type="NCBI Taxonomy" id="97028"/>
    <lineage>
        <taxon>Eukaryota</taxon>
        <taxon>Viridiplantae</taxon>
        <taxon>Streptophyta</taxon>
        <taxon>Embryophyta</taxon>
        <taxon>Tracheophyta</taxon>
        <taxon>Spermatophyta</taxon>
        <taxon>Magnoliopsida</taxon>
        <taxon>eudicotyledons</taxon>
        <taxon>Gunneridae</taxon>
        <taxon>Pentapetalae</taxon>
        <taxon>rosids</taxon>
        <taxon>fabids</taxon>
        <taxon>Fabales</taxon>
        <taxon>Fabaceae</taxon>
        <taxon>Papilionoideae</taxon>
        <taxon>50 kb inversion clade</taxon>
        <taxon>NPAAA clade</taxon>
        <taxon>Hologalegina</taxon>
        <taxon>IRL clade</taxon>
        <taxon>Trifolieae</taxon>
        <taxon>Trifolium</taxon>
    </lineage>
</organism>
<reference evidence="2 3" key="1">
    <citation type="journal article" date="2018" name="Front. Plant Sci.">
        <title>Red Clover (Trifolium pratense) and Zigzag Clover (T. medium) - A Picture of Genomic Similarities and Differences.</title>
        <authorList>
            <person name="Dluhosova J."/>
            <person name="Istvanek J."/>
            <person name="Nedelnik J."/>
            <person name="Repkova J."/>
        </authorList>
    </citation>
    <scope>NUCLEOTIDE SEQUENCE [LARGE SCALE GENOMIC DNA]</scope>
    <source>
        <strain evidence="3">cv. 10/8</strain>
        <tissue evidence="2">Leaf</tissue>
    </source>
</reference>
<keyword evidence="3" id="KW-1185">Reference proteome</keyword>
<dbReference type="EMBL" id="LXQA010632378">
    <property type="protein sequence ID" value="MCI63176.1"/>
    <property type="molecule type" value="Genomic_DNA"/>
</dbReference>
<comment type="caution">
    <text evidence="2">The sequence shown here is derived from an EMBL/GenBank/DDBJ whole genome shotgun (WGS) entry which is preliminary data.</text>
</comment>
<evidence type="ECO:0000313" key="2">
    <source>
        <dbReference type="EMBL" id="MCI63176.1"/>
    </source>
</evidence>
<evidence type="ECO:0000256" key="1">
    <source>
        <dbReference type="SAM" id="MobiDB-lite"/>
    </source>
</evidence>
<feature type="region of interest" description="Disordered" evidence="1">
    <location>
        <begin position="26"/>
        <end position="58"/>
    </location>
</feature>
<feature type="non-terminal residue" evidence="2">
    <location>
        <position position="58"/>
    </location>
</feature>
<dbReference type="AlphaFoldDB" id="A0A392TST8"/>
<sequence length="58" mass="6655">MYNTPDLSTNKYHPSWRNHQNLRYRNQQQLQLPLPQPTQSTPPPAVATSGPSLEDLVK</sequence>
<accession>A0A392TST8</accession>
<feature type="compositionally biased region" description="Pro residues" evidence="1">
    <location>
        <begin position="34"/>
        <end position="45"/>
    </location>
</feature>
<protein>
    <submittedName>
        <fullName evidence="2">Uncharacterized protein</fullName>
    </submittedName>
</protein>